<dbReference type="Proteomes" id="UP000663881">
    <property type="component" value="Unassembled WGS sequence"/>
</dbReference>
<sequence>MLIEDPLDILNQDIDDEEVEALKEQLCFKMKNDKYLVKPGIESGFISLKKALKEKLSQQNNYSAKTKERKSNEEDTDFTLDIEFDQNSNVQANIKCKCGRMISLPRNGSKIQMSNYYKHLYSLGCSHMKGIKKDGQKLQVQQQQLQSTISISCAPISQPCMSPVEACTNETTDTQLTPNESSSSRSQSNQSKKRPMASESQQNSSKKRSRK</sequence>
<feature type="compositionally biased region" description="Polar residues" evidence="1">
    <location>
        <begin position="168"/>
        <end position="180"/>
    </location>
</feature>
<organism evidence="2 3">
    <name type="scientific">Adineta steineri</name>
    <dbReference type="NCBI Taxonomy" id="433720"/>
    <lineage>
        <taxon>Eukaryota</taxon>
        <taxon>Metazoa</taxon>
        <taxon>Spiralia</taxon>
        <taxon>Gnathifera</taxon>
        <taxon>Rotifera</taxon>
        <taxon>Eurotatoria</taxon>
        <taxon>Bdelloidea</taxon>
        <taxon>Adinetida</taxon>
        <taxon>Adinetidae</taxon>
        <taxon>Adineta</taxon>
    </lineage>
</organism>
<evidence type="ECO:0000313" key="3">
    <source>
        <dbReference type="Proteomes" id="UP000663881"/>
    </source>
</evidence>
<reference evidence="2" key="1">
    <citation type="submission" date="2021-02" db="EMBL/GenBank/DDBJ databases">
        <authorList>
            <person name="Nowell W R."/>
        </authorList>
    </citation>
    <scope>NUCLEOTIDE SEQUENCE</scope>
</reference>
<feature type="compositionally biased region" description="Low complexity" evidence="1">
    <location>
        <begin position="181"/>
        <end position="190"/>
    </location>
</feature>
<accession>A0A820ERU0</accession>
<feature type="region of interest" description="Disordered" evidence="1">
    <location>
        <begin position="167"/>
        <end position="211"/>
    </location>
</feature>
<gene>
    <name evidence="2" type="ORF">OKA104_LOCUS43696</name>
</gene>
<evidence type="ECO:0000313" key="2">
    <source>
        <dbReference type="EMBL" id="CAF4252876.1"/>
    </source>
</evidence>
<proteinExistence type="predicted"/>
<protein>
    <submittedName>
        <fullName evidence="2">Uncharacterized protein</fullName>
    </submittedName>
</protein>
<evidence type="ECO:0000256" key="1">
    <source>
        <dbReference type="SAM" id="MobiDB-lite"/>
    </source>
</evidence>
<dbReference type="AlphaFoldDB" id="A0A820ERU0"/>
<dbReference type="EMBL" id="CAJOAY010012527">
    <property type="protein sequence ID" value="CAF4252876.1"/>
    <property type="molecule type" value="Genomic_DNA"/>
</dbReference>
<name>A0A820ERU0_9BILA</name>
<comment type="caution">
    <text evidence="2">The sequence shown here is derived from an EMBL/GenBank/DDBJ whole genome shotgun (WGS) entry which is preliminary data.</text>
</comment>